<reference evidence="2" key="1">
    <citation type="submission" date="2020-05" db="UniProtKB">
        <authorList>
            <consortium name="EnsemblMetazoa"/>
        </authorList>
    </citation>
    <scope>IDENTIFICATION</scope>
    <source>
        <strain evidence="2">BB02</strain>
    </source>
</reference>
<dbReference type="KEGG" id="bgt:106065650"/>
<proteinExistence type="predicted"/>
<gene>
    <name evidence="2" type="primary">106065650</name>
</gene>
<evidence type="ECO:0000313" key="3">
    <source>
        <dbReference type="Proteomes" id="UP000076420"/>
    </source>
</evidence>
<protein>
    <recommendedName>
        <fullName evidence="4">Immunoglobulin subtype domain-containing protein</fullName>
    </recommendedName>
</protein>
<evidence type="ECO:0008006" key="4">
    <source>
        <dbReference type="Google" id="ProtNLM"/>
    </source>
</evidence>
<keyword evidence="1" id="KW-0732">Signal</keyword>
<organism evidence="2 3">
    <name type="scientific">Biomphalaria glabrata</name>
    <name type="common">Bloodfluke planorb</name>
    <name type="synonym">Freshwater snail</name>
    <dbReference type="NCBI Taxonomy" id="6526"/>
    <lineage>
        <taxon>Eukaryota</taxon>
        <taxon>Metazoa</taxon>
        <taxon>Spiralia</taxon>
        <taxon>Lophotrochozoa</taxon>
        <taxon>Mollusca</taxon>
        <taxon>Gastropoda</taxon>
        <taxon>Heterobranchia</taxon>
        <taxon>Euthyneura</taxon>
        <taxon>Panpulmonata</taxon>
        <taxon>Hygrophila</taxon>
        <taxon>Lymnaeoidea</taxon>
        <taxon>Planorbidae</taxon>
        <taxon>Biomphalaria</taxon>
    </lineage>
</organism>
<name>A0A2C9L0R8_BIOGL</name>
<dbReference type="VEuPathDB" id="VectorBase:BGLB025781"/>
<dbReference type="AlphaFoldDB" id="A0A2C9L0R8"/>
<feature type="signal peptide" evidence="1">
    <location>
        <begin position="1"/>
        <end position="17"/>
    </location>
</feature>
<dbReference type="EnsemblMetazoa" id="BGLB025781-RA">
    <property type="protein sequence ID" value="BGLB025781-PA"/>
    <property type="gene ID" value="BGLB025781"/>
</dbReference>
<evidence type="ECO:0000256" key="1">
    <source>
        <dbReference type="SAM" id="SignalP"/>
    </source>
</evidence>
<evidence type="ECO:0000313" key="2">
    <source>
        <dbReference type="EnsemblMetazoa" id="BGLB025781-PA"/>
    </source>
</evidence>
<dbReference type="VEuPathDB" id="VectorBase:BGLAX_042944"/>
<dbReference type="Proteomes" id="UP000076420">
    <property type="component" value="Unassembled WGS sequence"/>
</dbReference>
<sequence length="178" mass="20396">MLLPIVLGIVLISSSNAYLENQMQCSTSSNNLEGEIGNINCNWTYDNKYTPQSLKFKSFYMYYECAIKSRASSCLFGRLAISIQESEARIRINELTISDNGFYTVELLCEKENTNTRYYVGQYLFLSVTAKPRNSEEVYKNYTKQNASSDSVANLMSTLPATADELWYPEGRMIYIFF</sequence>
<accession>A0A2C9L0R8</accession>
<feature type="chain" id="PRO_5012361289" description="Immunoglobulin subtype domain-containing protein" evidence="1">
    <location>
        <begin position="18"/>
        <end position="178"/>
    </location>
</feature>